<keyword evidence="1" id="KW-0812">Transmembrane</keyword>
<proteinExistence type="predicted"/>
<name>A0A507EX90_9FUNG</name>
<organism evidence="3 4">
    <name type="scientific">Chytriomyces confervae</name>
    <dbReference type="NCBI Taxonomy" id="246404"/>
    <lineage>
        <taxon>Eukaryota</taxon>
        <taxon>Fungi</taxon>
        <taxon>Fungi incertae sedis</taxon>
        <taxon>Chytridiomycota</taxon>
        <taxon>Chytridiomycota incertae sedis</taxon>
        <taxon>Chytridiomycetes</taxon>
        <taxon>Chytridiales</taxon>
        <taxon>Chytriomycetaceae</taxon>
        <taxon>Chytriomyces</taxon>
    </lineage>
</organism>
<dbReference type="OrthoDB" id="2121995at2759"/>
<feature type="transmembrane region" description="Helical" evidence="1">
    <location>
        <begin position="168"/>
        <end position="189"/>
    </location>
</feature>
<dbReference type="Gene3D" id="1.20.140.150">
    <property type="match status" value="1"/>
</dbReference>
<dbReference type="AlphaFoldDB" id="A0A507EX90"/>
<dbReference type="EMBL" id="QEAP01000383">
    <property type="protein sequence ID" value="TPX67788.1"/>
    <property type="molecule type" value="Genomic_DNA"/>
</dbReference>
<dbReference type="Proteomes" id="UP000320333">
    <property type="component" value="Unassembled WGS sequence"/>
</dbReference>
<evidence type="ECO:0000313" key="3">
    <source>
        <dbReference type="EMBL" id="TPX67788.1"/>
    </source>
</evidence>
<evidence type="ECO:0000313" key="4">
    <source>
        <dbReference type="Proteomes" id="UP000320333"/>
    </source>
</evidence>
<feature type="transmembrane region" description="Helical" evidence="1">
    <location>
        <begin position="92"/>
        <end position="114"/>
    </location>
</feature>
<keyword evidence="4" id="KW-1185">Reference proteome</keyword>
<feature type="signal peptide" evidence="2">
    <location>
        <begin position="1"/>
        <end position="26"/>
    </location>
</feature>
<evidence type="ECO:0000256" key="2">
    <source>
        <dbReference type="SAM" id="SignalP"/>
    </source>
</evidence>
<keyword evidence="2" id="KW-0732">Signal</keyword>
<keyword evidence="1" id="KW-1133">Transmembrane helix</keyword>
<comment type="caution">
    <text evidence="3">The sequence shown here is derived from an EMBL/GenBank/DDBJ whole genome shotgun (WGS) entry which is preliminary data.</text>
</comment>
<protein>
    <submittedName>
        <fullName evidence="3">Uncharacterized protein</fullName>
    </submittedName>
</protein>
<accession>A0A507EX90</accession>
<gene>
    <name evidence="3" type="ORF">CcCBS67573_g07407</name>
</gene>
<reference evidence="3 4" key="1">
    <citation type="journal article" date="2019" name="Sci. Rep.">
        <title>Comparative genomics of chytrid fungi reveal insights into the obligate biotrophic and pathogenic lifestyle of Synchytrium endobioticum.</title>
        <authorList>
            <person name="van de Vossenberg B.T.L.H."/>
            <person name="Warris S."/>
            <person name="Nguyen H.D.T."/>
            <person name="van Gent-Pelzer M.P.E."/>
            <person name="Joly D.L."/>
            <person name="van de Geest H.C."/>
            <person name="Bonants P.J.M."/>
            <person name="Smith D.S."/>
            <person name="Levesque C.A."/>
            <person name="van der Lee T.A.J."/>
        </authorList>
    </citation>
    <scope>NUCLEOTIDE SEQUENCE [LARGE SCALE GENOMIC DNA]</scope>
    <source>
        <strain evidence="3 4">CBS 675.73</strain>
    </source>
</reference>
<keyword evidence="1" id="KW-0472">Membrane</keyword>
<sequence>MTNKKHISHSPVIVSVLLALAALALAIAATAYPNLYSFFYSVEPFGTLTEETGLFRSQVCQQGTCVVYAGDLCTMLSDRGDRKLYPECGEMVSIRVIMIVSDVIVFIALAALVHQYKNGLKWMQPVILSVLGLGALLLIAAMSVTIHLKSQPLFTVSKDTSTVNYGVSFYLLVASCVVAVFAFGWTFYIRRKLHI</sequence>
<feature type="transmembrane region" description="Helical" evidence="1">
    <location>
        <begin position="126"/>
        <end position="148"/>
    </location>
</feature>
<feature type="chain" id="PRO_5021421393" evidence="2">
    <location>
        <begin position="27"/>
        <end position="195"/>
    </location>
</feature>
<evidence type="ECO:0000256" key="1">
    <source>
        <dbReference type="SAM" id="Phobius"/>
    </source>
</evidence>